<feature type="region of interest" description="Disordered" evidence="7">
    <location>
        <begin position="635"/>
        <end position="655"/>
    </location>
</feature>
<comment type="caution">
    <text evidence="9">The sequence shown here is derived from an EMBL/GenBank/DDBJ whole genome shotgun (WGS) entry which is preliminary data.</text>
</comment>
<evidence type="ECO:0000256" key="6">
    <source>
        <dbReference type="ARBA" id="ARBA00023136"/>
    </source>
</evidence>
<keyword evidence="3" id="KW-0813">Transport</keyword>
<dbReference type="PANTHER" id="PTHR22781">
    <property type="entry name" value="DELTA ADAPTIN-RELATED"/>
    <property type="match status" value="1"/>
</dbReference>
<keyword evidence="10" id="KW-1185">Reference proteome</keyword>
<organism evidence="9 10">
    <name type="scientific">Prymnesium parvum</name>
    <name type="common">Toxic golden alga</name>
    <dbReference type="NCBI Taxonomy" id="97485"/>
    <lineage>
        <taxon>Eukaryota</taxon>
        <taxon>Haptista</taxon>
        <taxon>Haptophyta</taxon>
        <taxon>Prymnesiophyceae</taxon>
        <taxon>Prymnesiales</taxon>
        <taxon>Prymnesiaceae</taxon>
        <taxon>Prymnesium</taxon>
    </lineage>
</organism>
<dbReference type="Proteomes" id="UP001515480">
    <property type="component" value="Unassembled WGS sequence"/>
</dbReference>
<evidence type="ECO:0000313" key="10">
    <source>
        <dbReference type="Proteomes" id="UP001515480"/>
    </source>
</evidence>
<evidence type="ECO:0000256" key="2">
    <source>
        <dbReference type="ARBA" id="ARBA00006613"/>
    </source>
</evidence>
<dbReference type="EMBL" id="JBGBPQ010000012">
    <property type="protein sequence ID" value="KAL1514843.1"/>
    <property type="molecule type" value="Genomic_DNA"/>
</dbReference>
<accession>A0AB34J636</accession>
<evidence type="ECO:0000256" key="4">
    <source>
        <dbReference type="ARBA" id="ARBA00022737"/>
    </source>
</evidence>
<sequence>MFEKSLLDVVKGIRAHPRDEAEYIATCIAEIREELKSPSPALKATAVQKLTYLHMSGYDFSWASFHCVDVMAQPRFKAKRIGFVAAAQSFHDSTDVMLLTTNLFRKAFASSQCECSLAVSCLAKIATPDLSRDLLGDVVTMLSSSRPLVRKKAVICVYKLLKRLPEALPSAFPRLREKLDDADPSVVAATVNVLTELAAENPTGYLGLAPALYKVLTSSTSNWTLIKVVKFMRQLVPHEPRLGRKLVEPLTHLIETSPAKSLQFECLYTIACTMATAHPDTARLAAAKLKEFVEHDDQNLKYLGLLALARLQAADKSLIDECSDAVLRCLDDDDLSVRAQALSLVAGMVTRANLSLLVGKLMAQLDAPQLSHRDGVLQVILAACRADGFAHVPSFRWLVATLLELGRRGGASAHAAAVAELLLEVALRVPSVRAFAAEKTREVLLAAAADDYACPPPPAALRAAGWVLGEHSALLPAEAQEGVVHAMVRRGVASLPAEVQTCFLQAFPRILTQLPDAAAVAAAAVVVPEGDMLGLLSPAASPAPAPSSAPPPPEPTARLAALLSSLSASLAPFLQSEHIEVLERALAAHRLLRHLLDAHAAARLPPPLAALRAALEPGLKAIAPKAQRRVRPPDGLDLHAQIHSPPPREEEAPPREEAAAAACGLGGGVEAAAAAAKEGGGEGGGARRVEAQRTPRQPQGIFYLPTGSKPAAASTPPKAEAVEAARGGGGAAEGGLSEMWEEEAAVVLTREGDDLPSAGEDDEAPLAQGHKQRRHAEAVLVAEGGGAPAAGEAGKKKHRRRKHREEAKPAPTADLVDLDG</sequence>
<evidence type="ECO:0000259" key="8">
    <source>
        <dbReference type="Pfam" id="PF01602"/>
    </source>
</evidence>
<evidence type="ECO:0000256" key="7">
    <source>
        <dbReference type="SAM" id="MobiDB-lite"/>
    </source>
</evidence>
<dbReference type="SUPFAM" id="SSF48371">
    <property type="entry name" value="ARM repeat"/>
    <property type="match status" value="1"/>
</dbReference>
<protein>
    <recommendedName>
        <fullName evidence="8">Clathrin/coatomer adaptor adaptin-like N-terminal domain-containing protein</fullName>
    </recommendedName>
</protein>
<dbReference type="InterPro" id="IPR016024">
    <property type="entry name" value="ARM-type_fold"/>
</dbReference>
<keyword evidence="6" id="KW-0472">Membrane</keyword>
<dbReference type="PANTHER" id="PTHR22781:SF12">
    <property type="entry name" value="AP-3 COMPLEX SUBUNIT DELTA-1"/>
    <property type="match status" value="1"/>
</dbReference>
<dbReference type="GO" id="GO:0006623">
    <property type="term" value="P:protein targeting to vacuole"/>
    <property type="evidence" value="ECO:0007669"/>
    <property type="project" value="TreeGrafter"/>
</dbReference>
<dbReference type="GO" id="GO:0030123">
    <property type="term" value="C:AP-3 adaptor complex"/>
    <property type="evidence" value="ECO:0007669"/>
    <property type="project" value="InterPro"/>
</dbReference>
<dbReference type="AlphaFoldDB" id="A0AB34J636"/>
<dbReference type="GO" id="GO:0006896">
    <property type="term" value="P:Golgi to vacuole transport"/>
    <property type="evidence" value="ECO:0007669"/>
    <property type="project" value="TreeGrafter"/>
</dbReference>
<feature type="region of interest" description="Disordered" evidence="7">
    <location>
        <begin position="752"/>
        <end position="820"/>
    </location>
</feature>
<dbReference type="InterPro" id="IPR002553">
    <property type="entry name" value="Clathrin/coatomer_adapt-like_N"/>
</dbReference>
<reference evidence="9 10" key="1">
    <citation type="journal article" date="2024" name="Science">
        <title>Giant polyketide synthase enzymes in the biosynthesis of giant marine polyether toxins.</title>
        <authorList>
            <person name="Fallon T.R."/>
            <person name="Shende V.V."/>
            <person name="Wierzbicki I.H."/>
            <person name="Pendleton A.L."/>
            <person name="Watervoot N.F."/>
            <person name="Auber R.P."/>
            <person name="Gonzalez D.J."/>
            <person name="Wisecaver J.H."/>
            <person name="Moore B.S."/>
        </authorList>
    </citation>
    <scope>NUCLEOTIDE SEQUENCE [LARGE SCALE GENOMIC DNA]</scope>
    <source>
        <strain evidence="9 10">12B1</strain>
    </source>
</reference>
<dbReference type="GO" id="GO:0010008">
    <property type="term" value="C:endosome membrane"/>
    <property type="evidence" value="ECO:0007669"/>
    <property type="project" value="TreeGrafter"/>
</dbReference>
<dbReference type="InterPro" id="IPR017105">
    <property type="entry name" value="AP3_complex_dsu"/>
</dbReference>
<comment type="similarity">
    <text evidence="2">Belongs to the adaptor complexes large subunit family.</text>
</comment>
<dbReference type="InterPro" id="IPR011989">
    <property type="entry name" value="ARM-like"/>
</dbReference>
<evidence type="ECO:0000256" key="1">
    <source>
        <dbReference type="ARBA" id="ARBA00004308"/>
    </source>
</evidence>
<dbReference type="Pfam" id="PF01602">
    <property type="entry name" value="Adaptin_N"/>
    <property type="match status" value="1"/>
</dbReference>
<evidence type="ECO:0000256" key="3">
    <source>
        <dbReference type="ARBA" id="ARBA00022448"/>
    </source>
</evidence>
<feature type="compositionally biased region" description="Basic and acidic residues" evidence="7">
    <location>
        <begin position="646"/>
        <end position="655"/>
    </location>
</feature>
<proteinExistence type="inferred from homology"/>
<feature type="domain" description="Clathrin/coatomer adaptor adaptin-like N-terminal" evidence="8">
    <location>
        <begin position="20"/>
        <end position="507"/>
    </location>
</feature>
<keyword evidence="4" id="KW-0677">Repeat</keyword>
<keyword evidence="5" id="KW-0653">Protein transport</keyword>
<comment type="subcellular location">
    <subcellularLocation>
        <location evidence="1">Endomembrane system</location>
    </subcellularLocation>
</comment>
<name>A0AB34J636_PRYPA</name>
<evidence type="ECO:0000313" key="9">
    <source>
        <dbReference type="EMBL" id="KAL1514843.1"/>
    </source>
</evidence>
<gene>
    <name evidence="9" type="ORF">AB1Y20_003928</name>
</gene>
<evidence type="ECO:0000256" key="5">
    <source>
        <dbReference type="ARBA" id="ARBA00022927"/>
    </source>
</evidence>
<dbReference type="Gene3D" id="1.25.10.10">
    <property type="entry name" value="Leucine-rich Repeat Variant"/>
    <property type="match status" value="1"/>
</dbReference>